<protein>
    <recommendedName>
        <fullName evidence="2">Enhanced intracellular survival protein domain-containing protein</fullName>
    </recommendedName>
</protein>
<comment type="caution">
    <text evidence="1">The sequence shown here is derived from an EMBL/GenBank/DDBJ whole genome shotgun (WGS) entry which is preliminary data.</text>
</comment>
<gene>
    <name evidence="1" type="ORF">SDC9_151557</name>
</gene>
<dbReference type="EMBL" id="VSSQ01050242">
    <property type="protein sequence ID" value="MPN04320.1"/>
    <property type="molecule type" value="Genomic_DNA"/>
</dbReference>
<organism evidence="1">
    <name type="scientific">bioreactor metagenome</name>
    <dbReference type="NCBI Taxonomy" id="1076179"/>
    <lineage>
        <taxon>unclassified sequences</taxon>
        <taxon>metagenomes</taxon>
        <taxon>ecological metagenomes</taxon>
    </lineage>
</organism>
<sequence>MCAHRSREDFADILRTAGGEGYALMSQEGFEGYVYANGNDIYEYSFSGRQSMDDIARSWLRFRACERFKFTTAVHQKETIAQLGAFAESWSLHDDMMIHVLNWSSVLQKLMSFKARHETLRDGEAIVEIKGQAWLRLQVKDNQVSVRDIEAENTRPSISFTPCEAVLRFFSPMGQLQEGEDRFYGWFPLMFSIPRPDWF</sequence>
<proteinExistence type="predicted"/>
<evidence type="ECO:0000313" key="1">
    <source>
        <dbReference type="EMBL" id="MPN04320.1"/>
    </source>
</evidence>
<name>A0A645ESE1_9ZZZZ</name>
<accession>A0A645ESE1</accession>
<reference evidence="1" key="1">
    <citation type="submission" date="2019-08" db="EMBL/GenBank/DDBJ databases">
        <authorList>
            <person name="Kucharzyk K."/>
            <person name="Murdoch R.W."/>
            <person name="Higgins S."/>
            <person name="Loffler F."/>
        </authorList>
    </citation>
    <scope>NUCLEOTIDE SEQUENCE</scope>
</reference>
<evidence type="ECO:0008006" key="2">
    <source>
        <dbReference type="Google" id="ProtNLM"/>
    </source>
</evidence>
<dbReference type="AlphaFoldDB" id="A0A645ESE1"/>